<dbReference type="AlphaFoldDB" id="A0A0A9GKW8"/>
<evidence type="ECO:0000256" key="1">
    <source>
        <dbReference type="SAM" id="MobiDB-lite"/>
    </source>
</evidence>
<feature type="compositionally biased region" description="Low complexity" evidence="1">
    <location>
        <begin position="187"/>
        <end position="214"/>
    </location>
</feature>
<feature type="region of interest" description="Disordered" evidence="1">
    <location>
        <begin position="139"/>
        <end position="459"/>
    </location>
</feature>
<protein>
    <submittedName>
        <fullName evidence="2">Uncharacterized protein</fullName>
    </submittedName>
</protein>
<name>A0A0A9GKW8_ARUDO</name>
<accession>A0A0A9GKW8</accession>
<feature type="compositionally biased region" description="Acidic residues" evidence="1">
    <location>
        <begin position="165"/>
        <end position="174"/>
    </location>
</feature>
<feature type="compositionally biased region" description="Basic and acidic residues" evidence="1">
    <location>
        <begin position="354"/>
        <end position="371"/>
    </location>
</feature>
<reference evidence="2" key="2">
    <citation type="journal article" date="2015" name="Data Brief">
        <title>Shoot transcriptome of the giant reed, Arundo donax.</title>
        <authorList>
            <person name="Barrero R.A."/>
            <person name="Guerrero F.D."/>
            <person name="Moolhuijzen P."/>
            <person name="Goolsby J.A."/>
            <person name="Tidwell J."/>
            <person name="Bellgard S.E."/>
            <person name="Bellgard M.I."/>
        </authorList>
    </citation>
    <scope>NUCLEOTIDE SEQUENCE</scope>
    <source>
        <tissue evidence="2">Shoot tissue taken approximately 20 cm above the soil surface</tissue>
    </source>
</reference>
<dbReference type="EMBL" id="GBRH01174715">
    <property type="protein sequence ID" value="JAE23181.1"/>
    <property type="molecule type" value="Transcribed_RNA"/>
</dbReference>
<sequence length="459" mass="50164">MRKRAELRNAVAHLERPWDPVPAADAAPNLLSVAADDQLRALADRFHRPGGVDLWNDHDGPRVFASPATGAASARFFPRNAVHSVQPYALLGAGEEAGAPRSRGNAADLLLGCRDGAQGVRENADEAYDVGDREPAVELMEKDGTWEPVNALDDGDDSNGVNWSSDEDHDDDVATSESDGTGDFSWRGRQAIGRRNGRNNGEARWGAASAMSAGGDDDRGWSGDAFFSDSEGPREGRLDQRRQERSRGGSTRKRAGGRWNASNTSAGSRASERGRTGGGSFSDSEVIHGGSEQKWRTRNGAGRWNAPRKDWTGDQLNSNLDSASGSRLEPRRGARNTLDGRGRSKPKYSGNTNDGERPRRYMRSDNGDEHASGNNGDGRYRFGGGFAEDLETPKWKPRRMNRARYSNGGRNDNMGARFRRGGNGRTSRNGGRRLRGDEYSLRPTSELRNSWRETGSDEM</sequence>
<feature type="compositionally biased region" description="Basic and acidic residues" evidence="1">
    <location>
        <begin position="449"/>
        <end position="459"/>
    </location>
</feature>
<organism evidence="2">
    <name type="scientific">Arundo donax</name>
    <name type="common">Giant reed</name>
    <name type="synonym">Donax arundinaceus</name>
    <dbReference type="NCBI Taxonomy" id="35708"/>
    <lineage>
        <taxon>Eukaryota</taxon>
        <taxon>Viridiplantae</taxon>
        <taxon>Streptophyta</taxon>
        <taxon>Embryophyta</taxon>
        <taxon>Tracheophyta</taxon>
        <taxon>Spermatophyta</taxon>
        <taxon>Magnoliopsida</taxon>
        <taxon>Liliopsida</taxon>
        <taxon>Poales</taxon>
        <taxon>Poaceae</taxon>
        <taxon>PACMAD clade</taxon>
        <taxon>Arundinoideae</taxon>
        <taxon>Arundineae</taxon>
        <taxon>Arundo</taxon>
    </lineage>
</organism>
<dbReference type="PANTHER" id="PTHR37724:SF1">
    <property type="entry name" value="OS02G0564300 PROTEIN"/>
    <property type="match status" value="1"/>
</dbReference>
<feature type="compositionally biased region" description="Basic and acidic residues" evidence="1">
    <location>
        <begin position="328"/>
        <end position="342"/>
    </location>
</feature>
<feature type="compositionally biased region" description="Polar residues" evidence="1">
    <location>
        <begin position="314"/>
        <end position="325"/>
    </location>
</feature>
<proteinExistence type="predicted"/>
<evidence type="ECO:0000313" key="2">
    <source>
        <dbReference type="EMBL" id="JAE23181.1"/>
    </source>
</evidence>
<reference evidence="2" key="1">
    <citation type="submission" date="2014-09" db="EMBL/GenBank/DDBJ databases">
        <authorList>
            <person name="Magalhaes I.L.F."/>
            <person name="Oliveira U."/>
            <person name="Santos F.R."/>
            <person name="Vidigal T.H.D.A."/>
            <person name="Brescovit A.D."/>
            <person name="Santos A.J."/>
        </authorList>
    </citation>
    <scope>NUCLEOTIDE SEQUENCE</scope>
    <source>
        <tissue evidence="2">Shoot tissue taken approximately 20 cm above the soil surface</tissue>
    </source>
</reference>
<dbReference type="PANTHER" id="PTHR37724">
    <property type="entry name" value="OS02G0564300 PROTEIN"/>
    <property type="match status" value="1"/>
</dbReference>
<feature type="compositionally biased region" description="Basic and acidic residues" evidence="1">
    <location>
        <begin position="231"/>
        <end position="247"/>
    </location>
</feature>